<sequence>MVDMSPLVAMKQTPAFESSVTEGIAISSIKGGLLVPLSELKFPFSAVLASFSSEKNKYSTGCFISPTPGRLEIIVQGNQVITFMVLQFGNFLIKFTKVVANLERKLE</sequence>
<dbReference type="EMBL" id="AP015037">
    <property type="protein sequence ID" value="BAT83187.1"/>
    <property type="molecule type" value="Genomic_DNA"/>
</dbReference>
<evidence type="ECO:0000313" key="2">
    <source>
        <dbReference type="Proteomes" id="UP000291084"/>
    </source>
</evidence>
<feature type="non-terminal residue" evidence="1">
    <location>
        <position position="107"/>
    </location>
</feature>
<evidence type="ECO:0000313" key="1">
    <source>
        <dbReference type="EMBL" id="BAT83187.1"/>
    </source>
</evidence>
<dbReference type="AlphaFoldDB" id="A0A0S3RRJ7"/>
<keyword evidence="2" id="KW-1185">Reference proteome</keyword>
<accession>A0A0S3RRJ7</accession>
<organism evidence="1 2">
    <name type="scientific">Vigna angularis var. angularis</name>
    <dbReference type="NCBI Taxonomy" id="157739"/>
    <lineage>
        <taxon>Eukaryota</taxon>
        <taxon>Viridiplantae</taxon>
        <taxon>Streptophyta</taxon>
        <taxon>Embryophyta</taxon>
        <taxon>Tracheophyta</taxon>
        <taxon>Spermatophyta</taxon>
        <taxon>Magnoliopsida</taxon>
        <taxon>eudicotyledons</taxon>
        <taxon>Gunneridae</taxon>
        <taxon>Pentapetalae</taxon>
        <taxon>rosids</taxon>
        <taxon>fabids</taxon>
        <taxon>Fabales</taxon>
        <taxon>Fabaceae</taxon>
        <taxon>Papilionoideae</taxon>
        <taxon>50 kb inversion clade</taxon>
        <taxon>NPAAA clade</taxon>
        <taxon>indigoferoid/millettioid clade</taxon>
        <taxon>Phaseoleae</taxon>
        <taxon>Vigna</taxon>
    </lineage>
</organism>
<gene>
    <name evidence="1" type="primary">Vigan.04G030100</name>
    <name evidence="1" type="ORF">VIGAN_04030100</name>
</gene>
<dbReference type="Proteomes" id="UP000291084">
    <property type="component" value="Chromosome 4"/>
</dbReference>
<proteinExistence type="predicted"/>
<reference evidence="1 2" key="1">
    <citation type="journal article" date="2015" name="Sci. Rep.">
        <title>The power of single molecule real-time sequencing technology in the de novo assembly of a eukaryotic genome.</title>
        <authorList>
            <person name="Sakai H."/>
            <person name="Naito K."/>
            <person name="Ogiso-Tanaka E."/>
            <person name="Takahashi Y."/>
            <person name="Iseki K."/>
            <person name="Muto C."/>
            <person name="Satou K."/>
            <person name="Teruya K."/>
            <person name="Shiroma A."/>
            <person name="Shimoji M."/>
            <person name="Hirano T."/>
            <person name="Itoh T."/>
            <person name="Kaga A."/>
            <person name="Tomooka N."/>
        </authorList>
    </citation>
    <scope>NUCLEOTIDE SEQUENCE [LARGE SCALE GENOMIC DNA]</scope>
    <source>
        <strain evidence="2">cv. Shumari</strain>
    </source>
</reference>
<protein>
    <submittedName>
        <fullName evidence="1">Uncharacterized protein</fullName>
    </submittedName>
</protein>
<name>A0A0S3RRJ7_PHAAN</name>